<keyword evidence="1" id="KW-0472">Membrane</keyword>
<dbReference type="InterPro" id="IPR000086">
    <property type="entry name" value="NUDIX_hydrolase_dom"/>
</dbReference>
<accession>A0ABV9DRG2</accession>
<dbReference type="InterPro" id="IPR015797">
    <property type="entry name" value="NUDIX_hydrolase-like_dom_sf"/>
</dbReference>
<gene>
    <name evidence="3" type="ORF">ACFO3D_18610</name>
</gene>
<dbReference type="Proteomes" id="UP001595989">
    <property type="component" value="Unassembled WGS sequence"/>
</dbReference>
<feature type="transmembrane region" description="Helical" evidence="1">
    <location>
        <begin position="49"/>
        <end position="66"/>
    </location>
</feature>
<evidence type="ECO:0000256" key="1">
    <source>
        <dbReference type="SAM" id="Phobius"/>
    </source>
</evidence>
<name>A0ABV9DRG2_9BACI</name>
<organism evidence="3 4">
    <name type="scientific">Virgibacillus kekensis</name>
    <dbReference type="NCBI Taxonomy" id="202261"/>
    <lineage>
        <taxon>Bacteria</taxon>
        <taxon>Bacillati</taxon>
        <taxon>Bacillota</taxon>
        <taxon>Bacilli</taxon>
        <taxon>Bacillales</taxon>
        <taxon>Bacillaceae</taxon>
        <taxon>Virgibacillus</taxon>
    </lineage>
</organism>
<evidence type="ECO:0000259" key="2">
    <source>
        <dbReference type="Pfam" id="PF00293"/>
    </source>
</evidence>
<protein>
    <submittedName>
        <fullName evidence="3">NUDIX domain-containing protein</fullName>
    </submittedName>
</protein>
<comment type="caution">
    <text evidence="3">The sequence shown here is derived from an EMBL/GenBank/DDBJ whole genome shotgun (WGS) entry which is preliminary data.</text>
</comment>
<dbReference type="RefSeq" id="WP_390299790.1">
    <property type="nucleotide sequence ID" value="NZ_JBHSFU010000015.1"/>
</dbReference>
<proteinExistence type="predicted"/>
<dbReference type="EMBL" id="JBHSFU010000015">
    <property type="protein sequence ID" value="MFC4560173.1"/>
    <property type="molecule type" value="Genomic_DNA"/>
</dbReference>
<dbReference type="Pfam" id="PF00293">
    <property type="entry name" value="NUDIX"/>
    <property type="match status" value="1"/>
</dbReference>
<keyword evidence="1" id="KW-1133">Transmembrane helix</keyword>
<sequence>MTHNLASGMVVVQDNKVLLVKQKHGWSLPKGSTKLGETFLTTANRHIKLMNILLSLLIIVSLYCTYQ</sequence>
<evidence type="ECO:0000313" key="4">
    <source>
        <dbReference type="Proteomes" id="UP001595989"/>
    </source>
</evidence>
<feature type="domain" description="Nudix hydrolase" evidence="2">
    <location>
        <begin position="4"/>
        <end position="46"/>
    </location>
</feature>
<dbReference type="SUPFAM" id="SSF55811">
    <property type="entry name" value="Nudix"/>
    <property type="match status" value="1"/>
</dbReference>
<evidence type="ECO:0000313" key="3">
    <source>
        <dbReference type="EMBL" id="MFC4560173.1"/>
    </source>
</evidence>
<keyword evidence="1" id="KW-0812">Transmembrane</keyword>
<dbReference type="Gene3D" id="3.90.79.10">
    <property type="entry name" value="Nucleoside Triphosphate Pyrophosphohydrolase"/>
    <property type="match status" value="1"/>
</dbReference>
<keyword evidence="4" id="KW-1185">Reference proteome</keyword>
<reference evidence="4" key="1">
    <citation type="journal article" date="2019" name="Int. J. Syst. Evol. Microbiol.">
        <title>The Global Catalogue of Microorganisms (GCM) 10K type strain sequencing project: providing services to taxonomists for standard genome sequencing and annotation.</title>
        <authorList>
            <consortium name="The Broad Institute Genomics Platform"/>
            <consortium name="The Broad Institute Genome Sequencing Center for Infectious Disease"/>
            <person name="Wu L."/>
            <person name="Ma J."/>
        </authorList>
    </citation>
    <scope>NUCLEOTIDE SEQUENCE [LARGE SCALE GENOMIC DNA]</scope>
    <source>
        <strain evidence="4">CGMCC 4.7426</strain>
    </source>
</reference>